<dbReference type="RefSeq" id="WP_311577336.1">
    <property type="nucleotide sequence ID" value="NZ_JAVRIF010000001.1"/>
</dbReference>
<evidence type="ECO:0000256" key="7">
    <source>
        <dbReference type="SAM" id="Phobius"/>
    </source>
</evidence>
<feature type="chain" id="PRO_5045331803" description="histidine kinase" evidence="8">
    <location>
        <begin position="24"/>
        <end position="1201"/>
    </location>
</feature>
<reference evidence="13 14" key="1">
    <citation type="submission" date="2023-09" db="EMBL/GenBank/DDBJ databases">
        <authorList>
            <person name="Rey-Velasco X."/>
        </authorList>
    </citation>
    <scope>NUCLEOTIDE SEQUENCE [LARGE SCALE GENOMIC DNA]</scope>
    <source>
        <strain evidence="13 14">W431</strain>
    </source>
</reference>
<dbReference type="EMBL" id="JAVRIF010000001">
    <property type="protein sequence ID" value="MDT0602676.1"/>
    <property type="molecule type" value="Genomic_DNA"/>
</dbReference>
<dbReference type="PROSITE" id="PS50109">
    <property type="entry name" value="HIS_KIN"/>
    <property type="match status" value="1"/>
</dbReference>
<dbReference type="Gene3D" id="3.40.50.2300">
    <property type="match status" value="2"/>
</dbReference>
<dbReference type="InterPro" id="IPR001610">
    <property type="entry name" value="PAC"/>
</dbReference>
<dbReference type="PROSITE" id="PS50112">
    <property type="entry name" value="PAS"/>
    <property type="match status" value="1"/>
</dbReference>
<feature type="transmembrane region" description="Helical" evidence="7">
    <location>
        <begin position="511"/>
        <end position="530"/>
    </location>
</feature>
<feature type="modified residue" description="4-aspartylphosphate" evidence="5">
    <location>
        <position position="1130"/>
    </location>
</feature>
<keyword evidence="7" id="KW-0812">Transmembrane</keyword>
<dbReference type="SUPFAM" id="SSF55785">
    <property type="entry name" value="PYP-like sensor domain (PAS domain)"/>
    <property type="match status" value="1"/>
</dbReference>
<keyword evidence="4" id="KW-0902">Two-component regulatory system</keyword>
<dbReference type="SMART" id="SM00086">
    <property type="entry name" value="PAC"/>
    <property type="match status" value="1"/>
</dbReference>
<evidence type="ECO:0000259" key="9">
    <source>
        <dbReference type="PROSITE" id="PS50109"/>
    </source>
</evidence>
<keyword evidence="7" id="KW-1133">Transmembrane helix</keyword>
<organism evidence="13 14">
    <name type="scientific">Thalassotalea castellviae</name>
    <dbReference type="NCBI Taxonomy" id="3075612"/>
    <lineage>
        <taxon>Bacteria</taxon>
        <taxon>Pseudomonadati</taxon>
        <taxon>Pseudomonadota</taxon>
        <taxon>Gammaproteobacteria</taxon>
        <taxon>Alteromonadales</taxon>
        <taxon>Colwelliaceae</taxon>
        <taxon>Thalassotalea</taxon>
    </lineage>
</organism>
<dbReference type="PRINTS" id="PR00344">
    <property type="entry name" value="BCTRLSENSOR"/>
</dbReference>
<evidence type="ECO:0000259" key="12">
    <source>
        <dbReference type="PROSITE" id="PS50113"/>
    </source>
</evidence>
<dbReference type="InterPro" id="IPR004358">
    <property type="entry name" value="Sig_transdc_His_kin-like_C"/>
</dbReference>
<dbReference type="Proteomes" id="UP001266357">
    <property type="component" value="Unassembled WGS sequence"/>
</dbReference>
<feature type="domain" description="Response regulatory" evidence="10">
    <location>
        <begin position="936"/>
        <end position="1057"/>
    </location>
</feature>
<feature type="domain" description="Response regulatory" evidence="10">
    <location>
        <begin position="1081"/>
        <end position="1200"/>
    </location>
</feature>
<dbReference type="CDD" id="cd01007">
    <property type="entry name" value="PBP2_BvgS_HisK_like"/>
    <property type="match status" value="1"/>
</dbReference>
<dbReference type="Gene3D" id="3.30.565.10">
    <property type="entry name" value="Histidine kinase-like ATPase, C-terminal domain"/>
    <property type="match status" value="1"/>
</dbReference>
<keyword evidence="14" id="KW-1185">Reference proteome</keyword>
<dbReference type="Pfam" id="PF00072">
    <property type="entry name" value="Response_reg"/>
    <property type="match status" value="2"/>
</dbReference>
<evidence type="ECO:0000256" key="2">
    <source>
        <dbReference type="ARBA" id="ARBA00012438"/>
    </source>
</evidence>
<dbReference type="Pfam" id="PF00512">
    <property type="entry name" value="HisKA"/>
    <property type="match status" value="1"/>
</dbReference>
<dbReference type="SUPFAM" id="SSF52172">
    <property type="entry name" value="CheY-like"/>
    <property type="match status" value="2"/>
</dbReference>
<evidence type="ECO:0000313" key="13">
    <source>
        <dbReference type="EMBL" id="MDT0602676.1"/>
    </source>
</evidence>
<dbReference type="Gene3D" id="3.30.450.20">
    <property type="entry name" value="PAS domain"/>
    <property type="match status" value="1"/>
</dbReference>
<dbReference type="InterPro" id="IPR011006">
    <property type="entry name" value="CheY-like_superfamily"/>
</dbReference>
<keyword evidence="8" id="KW-0732">Signal</keyword>
<evidence type="ECO:0000256" key="3">
    <source>
        <dbReference type="ARBA" id="ARBA00022553"/>
    </source>
</evidence>
<sequence length="1201" mass="134979">MNLRTYLYCFFIAAYLCSLNVLAEEETNKDNIPLHIIALENNFPFSFRLPNGSPSGLYVEFWQLWATTNNIPIKISLLSLEEGLQLTKQKNTLHAGLFKNNEREQWLDFTSPIHNVQTGVIYKRTFDKSTKLSELDGIKISTKRLSFQEAYVQKKYPNIDFVQHENFNQAITRLLADTNNEVQGVIAELPHAMAELAKMGVSGVFVISDEVILSNNVYGLIAKGQPTLLSKINKGIDSIPVEKVVALEKQWFPTLKPFFDSLPHVPLLTDEENRWLSENNQFSLGVDVNWAPFEFYDNKGNYSGISADYIKHAESLLKVNLSPQKKLSWSQAFDEFKQGKIDVMPAIFYTDERAKNINFTNPYFEISLVLVSKANAFYAESLSSLAGKKLGLITDYVYDELIQQQYPNIELVSVKSVEEGLKLLQTGKIDAFMDSIAAINYQINKNKINDIIITAFTPYRLELTMAVRKGLEPLIPILNKTFLSMSEKQRAAIANNWLSIHVQSGANITTILFWSLPILVFLIVVIFFFYRMNQRLKKEVSIRQKHEQQLIATQRDLAAQKKAMDVHSLVSVSDIKGNIVYANDKFCAVSGYTQQELIGRNHSLLKSGQHPSSFWRGMYLIVSKGGHWNGEICNKTKAGERFWVDTTIVPFYNNENKLTGYISVRTDITHQKEAISRLAEAKKQAEVANESKNEFLANMSHEIRTPMNGVIGMTNLLLDTELTQEQINFALTVKYSAESLLIIINDILDFSKIEAGMLDLEPLEFNLGLLLHELGSSIAFQAHDKGLDFICPGNSMSKQSYIADPGRIRQILNNLISNAIKFTDKGEVSVFCQVVEQSKQRTKLCFEIKDTGIGISKEKQHHLFERFSQADNSTTRKFGGTGLGLTISKQLVELMGGEIGVKSSPGKGSTFWFTLNVENANSTVSKETLVSLQNQKILIVDDNLTNRTLLTQLLNKWQAKNSAVDSGKNALIMLNEAAEQGSPFQIAILDMQMPEMDGAQLGKAIKHNKNLADTRLVMLTSQGLRGETDTLKAIGFNGYLNKPIDETILYKTLKKVSGVHASDKKLTNHLTAHQIPQFQARVLVVEDNAINQRVAQGLLEKFGIQVDLAANGKEALTSLKTLPFDLVLMDCQMPIMDGYDATKKIREEHSEVLNRKIPIVAMTANSMKGDQAKCIAVGMDDFISKPVNPNKLEEVLTRWLK</sequence>
<name>A0ABU2ZXN0_9GAMM</name>
<dbReference type="InterPro" id="IPR005467">
    <property type="entry name" value="His_kinase_dom"/>
</dbReference>
<dbReference type="SUPFAM" id="SSF55874">
    <property type="entry name" value="ATPase domain of HSP90 chaperone/DNA topoisomerase II/histidine kinase"/>
    <property type="match status" value="1"/>
</dbReference>
<feature type="domain" description="Histidine kinase" evidence="9">
    <location>
        <begin position="698"/>
        <end position="919"/>
    </location>
</feature>
<dbReference type="EC" id="2.7.13.3" evidence="2"/>
<feature type="domain" description="PAC" evidence="12">
    <location>
        <begin position="628"/>
        <end position="680"/>
    </location>
</feature>
<evidence type="ECO:0000259" key="11">
    <source>
        <dbReference type="PROSITE" id="PS50112"/>
    </source>
</evidence>
<evidence type="ECO:0000256" key="6">
    <source>
        <dbReference type="SAM" id="Coils"/>
    </source>
</evidence>
<keyword evidence="3 5" id="KW-0597">Phosphoprotein</keyword>
<dbReference type="SMART" id="SM00387">
    <property type="entry name" value="HATPase_c"/>
    <property type="match status" value="1"/>
</dbReference>
<evidence type="ECO:0000313" key="14">
    <source>
        <dbReference type="Proteomes" id="UP001266357"/>
    </source>
</evidence>
<accession>A0ABU2ZXN0</accession>
<feature type="coiled-coil region" evidence="6">
    <location>
        <begin position="671"/>
        <end position="698"/>
    </location>
</feature>
<dbReference type="InterPro" id="IPR001638">
    <property type="entry name" value="Solute-binding_3/MltF_N"/>
</dbReference>
<dbReference type="InterPro" id="IPR003661">
    <property type="entry name" value="HisK_dim/P_dom"/>
</dbReference>
<dbReference type="NCBIfam" id="TIGR00229">
    <property type="entry name" value="sensory_box"/>
    <property type="match status" value="1"/>
</dbReference>
<dbReference type="Pfam" id="PF13426">
    <property type="entry name" value="PAS_9"/>
    <property type="match status" value="1"/>
</dbReference>
<dbReference type="SUPFAM" id="SSF47384">
    <property type="entry name" value="Homodimeric domain of signal transducing histidine kinase"/>
    <property type="match status" value="1"/>
</dbReference>
<feature type="modified residue" description="4-aspartylphosphate" evidence="5">
    <location>
        <position position="990"/>
    </location>
</feature>
<dbReference type="Pfam" id="PF02518">
    <property type="entry name" value="HATPase_c"/>
    <property type="match status" value="1"/>
</dbReference>
<dbReference type="Gene3D" id="1.10.287.130">
    <property type="match status" value="1"/>
</dbReference>
<dbReference type="CDD" id="cd16922">
    <property type="entry name" value="HATPase_EvgS-ArcB-TorS-like"/>
    <property type="match status" value="1"/>
</dbReference>
<dbReference type="InterPro" id="IPR000700">
    <property type="entry name" value="PAS-assoc_C"/>
</dbReference>
<dbReference type="SUPFAM" id="SSF53850">
    <property type="entry name" value="Periplasmic binding protein-like II"/>
    <property type="match status" value="2"/>
</dbReference>
<comment type="caution">
    <text evidence="13">The sequence shown here is derived from an EMBL/GenBank/DDBJ whole genome shotgun (WGS) entry which is preliminary data.</text>
</comment>
<dbReference type="CDD" id="cd00130">
    <property type="entry name" value="PAS"/>
    <property type="match status" value="1"/>
</dbReference>
<evidence type="ECO:0000256" key="1">
    <source>
        <dbReference type="ARBA" id="ARBA00000085"/>
    </source>
</evidence>
<proteinExistence type="predicted"/>
<dbReference type="InterPro" id="IPR036097">
    <property type="entry name" value="HisK_dim/P_sf"/>
</dbReference>
<keyword evidence="7" id="KW-0472">Membrane</keyword>
<dbReference type="PANTHER" id="PTHR45339:SF1">
    <property type="entry name" value="HYBRID SIGNAL TRANSDUCTION HISTIDINE KINASE J"/>
    <property type="match status" value="1"/>
</dbReference>
<keyword evidence="6" id="KW-0175">Coiled coil</keyword>
<dbReference type="PANTHER" id="PTHR45339">
    <property type="entry name" value="HYBRID SIGNAL TRANSDUCTION HISTIDINE KINASE J"/>
    <property type="match status" value="1"/>
</dbReference>
<dbReference type="InterPro" id="IPR000014">
    <property type="entry name" value="PAS"/>
</dbReference>
<protein>
    <recommendedName>
        <fullName evidence="2">histidine kinase</fullName>
        <ecNumber evidence="2">2.7.13.3</ecNumber>
    </recommendedName>
</protein>
<evidence type="ECO:0000256" key="4">
    <source>
        <dbReference type="ARBA" id="ARBA00023012"/>
    </source>
</evidence>
<dbReference type="InterPro" id="IPR003594">
    <property type="entry name" value="HATPase_dom"/>
</dbReference>
<dbReference type="InterPro" id="IPR036890">
    <property type="entry name" value="HATPase_C_sf"/>
</dbReference>
<dbReference type="CDD" id="cd00082">
    <property type="entry name" value="HisKA"/>
    <property type="match status" value="1"/>
</dbReference>
<dbReference type="Gene3D" id="3.40.190.10">
    <property type="entry name" value="Periplasmic binding protein-like II"/>
    <property type="match status" value="4"/>
</dbReference>
<gene>
    <name evidence="13" type="ORF">RM573_03655</name>
</gene>
<evidence type="ECO:0000256" key="5">
    <source>
        <dbReference type="PROSITE-ProRule" id="PRU00169"/>
    </source>
</evidence>
<comment type="catalytic activity">
    <reaction evidence="1">
        <text>ATP + protein L-histidine = ADP + protein N-phospho-L-histidine.</text>
        <dbReference type="EC" id="2.7.13.3"/>
    </reaction>
</comment>
<evidence type="ECO:0000259" key="10">
    <source>
        <dbReference type="PROSITE" id="PS50110"/>
    </source>
</evidence>
<dbReference type="SMART" id="SM00448">
    <property type="entry name" value="REC"/>
    <property type="match status" value="2"/>
</dbReference>
<feature type="domain" description="PAS" evidence="11">
    <location>
        <begin position="570"/>
        <end position="613"/>
    </location>
</feature>
<dbReference type="SMART" id="SM00062">
    <property type="entry name" value="PBPb"/>
    <property type="match status" value="2"/>
</dbReference>
<dbReference type="PROSITE" id="PS50113">
    <property type="entry name" value="PAC"/>
    <property type="match status" value="1"/>
</dbReference>
<evidence type="ECO:0000256" key="8">
    <source>
        <dbReference type="SAM" id="SignalP"/>
    </source>
</evidence>
<feature type="signal peptide" evidence="8">
    <location>
        <begin position="1"/>
        <end position="23"/>
    </location>
</feature>
<dbReference type="InterPro" id="IPR001789">
    <property type="entry name" value="Sig_transdc_resp-reg_receiver"/>
</dbReference>
<dbReference type="Pfam" id="PF00497">
    <property type="entry name" value="SBP_bac_3"/>
    <property type="match status" value="2"/>
</dbReference>
<dbReference type="InterPro" id="IPR035965">
    <property type="entry name" value="PAS-like_dom_sf"/>
</dbReference>
<dbReference type="SMART" id="SM00388">
    <property type="entry name" value="HisKA"/>
    <property type="match status" value="1"/>
</dbReference>
<dbReference type="PROSITE" id="PS50110">
    <property type="entry name" value="RESPONSE_REGULATORY"/>
    <property type="match status" value="2"/>
</dbReference>
<dbReference type="CDD" id="cd17546">
    <property type="entry name" value="REC_hyHK_CKI1_RcsC-like"/>
    <property type="match status" value="1"/>
</dbReference>